<dbReference type="InterPro" id="IPR023214">
    <property type="entry name" value="HAD_sf"/>
</dbReference>
<dbReference type="NCBIfam" id="TIGR01509">
    <property type="entry name" value="HAD-SF-IA-v3"/>
    <property type="match status" value="1"/>
</dbReference>
<dbReference type="Gene3D" id="3.40.50.1000">
    <property type="entry name" value="HAD superfamily/HAD-like"/>
    <property type="match status" value="1"/>
</dbReference>
<dbReference type="InterPro" id="IPR006439">
    <property type="entry name" value="HAD-SF_hydro_IA"/>
</dbReference>
<dbReference type="InterPro" id="IPR023198">
    <property type="entry name" value="PGP-like_dom2"/>
</dbReference>
<dbReference type="SUPFAM" id="SSF56784">
    <property type="entry name" value="HAD-like"/>
    <property type="match status" value="1"/>
</dbReference>
<name>A0ABT1C0V6_9BACT</name>
<proteinExistence type="predicted"/>
<reference evidence="1 2" key="1">
    <citation type="submission" date="2022-06" db="EMBL/GenBank/DDBJ databases">
        <title>A taxonomic note on the genus Prevotella: Description of four novel genera and emended description of the genera Hallella and Xylanibacter.</title>
        <authorList>
            <person name="Hitch T.C.A."/>
        </authorList>
    </citation>
    <scope>NUCLEOTIDE SEQUENCE [LARGE SCALE GENOMIC DNA]</scope>
    <source>
        <strain evidence="1 2">DSM 100619</strain>
    </source>
</reference>
<evidence type="ECO:0000313" key="2">
    <source>
        <dbReference type="Proteomes" id="UP001204015"/>
    </source>
</evidence>
<organism evidence="1 2">
    <name type="scientific">Segatella cerevisiae</name>
    <dbReference type="NCBI Taxonomy" id="2053716"/>
    <lineage>
        <taxon>Bacteria</taxon>
        <taxon>Pseudomonadati</taxon>
        <taxon>Bacteroidota</taxon>
        <taxon>Bacteroidia</taxon>
        <taxon>Bacteroidales</taxon>
        <taxon>Prevotellaceae</taxon>
        <taxon>Segatella</taxon>
    </lineage>
</organism>
<comment type="caution">
    <text evidence="1">The sequence shown here is derived from an EMBL/GenBank/DDBJ whole genome shotgun (WGS) entry which is preliminary data.</text>
</comment>
<dbReference type="EMBL" id="JAMXLY010000045">
    <property type="protein sequence ID" value="MCO6026248.1"/>
    <property type="molecule type" value="Genomic_DNA"/>
</dbReference>
<protein>
    <submittedName>
        <fullName evidence="1">HAD family phosphatase</fullName>
    </submittedName>
</protein>
<dbReference type="SFLD" id="SFLDG01129">
    <property type="entry name" value="C1.5:_HAD__Beta-PGM__Phosphata"/>
    <property type="match status" value="1"/>
</dbReference>
<dbReference type="RefSeq" id="WP_252761603.1">
    <property type="nucleotide sequence ID" value="NZ_JAMXLY010000045.1"/>
</dbReference>
<dbReference type="Pfam" id="PF00702">
    <property type="entry name" value="Hydrolase"/>
    <property type="match status" value="1"/>
</dbReference>
<sequence>MIKNIIFDLGGVIFTIDEKQAVNRFKEIGLKTAEQQLDPYRQSGYFGDLESGKISAEEFRSKLSDTIGREVSMADCRYAWTGYVKQLPQANLEELISLRKSGFRVILLTNTNPFMMSWAESNEFDGHGHPLSFYFDATYKSYVMKLMKPDKRCFEYLLDHEKINPQESLFVDDGPRNVAAARELGLHTYCPSNGEDWINKISDYLK</sequence>
<dbReference type="PANTHER" id="PTHR43611">
    <property type="entry name" value="ALPHA-D-GLUCOSE 1-PHOSPHATE PHOSPHATASE"/>
    <property type="match status" value="1"/>
</dbReference>
<dbReference type="Proteomes" id="UP001204015">
    <property type="component" value="Unassembled WGS sequence"/>
</dbReference>
<evidence type="ECO:0000313" key="1">
    <source>
        <dbReference type="EMBL" id="MCO6026248.1"/>
    </source>
</evidence>
<keyword evidence="2" id="KW-1185">Reference proteome</keyword>
<dbReference type="SFLD" id="SFLDS00003">
    <property type="entry name" value="Haloacid_Dehalogenase"/>
    <property type="match status" value="1"/>
</dbReference>
<dbReference type="Gene3D" id="1.10.150.240">
    <property type="entry name" value="Putative phosphatase, domain 2"/>
    <property type="match status" value="1"/>
</dbReference>
<dbReference type="CDD" id="cd02603">
    <property type="entry name" value="HAD_sEH-N_like"/>
    <property type="match status" value="1"/>
</dbReference>
<accession>A0ABT1C0V6</accession>
<dbReference type="PANTHER" id="PTHR43611:SF3">
    <property type="entry name" value="FLAVIN MONONUCLEOTIDE HYDROLASE 1, CHLOROPLATIC"/>
    <property type="match status" value="1"/>
</dbReference>
<dbReference type="InterPro" id="IPR036412">
    <property type="entry name" value="HAD-like_sf"/>
</dbReference>
<gene>
    <name evidence="1" type="ORF">NG821_10420</name>
</gene>